<feature type="compositionally biased region" description="Basic and acidic residues" evidence="4">
    <location>
        <begin position="650"/>
        <end position="660"/>
    </location>
</feature>
<evidence type="ECO:0000313" key="5">
    <source>
        <dbReference type="EMBL" id="GCF07659.1"/>
    </source>
</evidence>
<dbReference type="SUPFAM" id="SSF48452">
    <property type="entry name" value="TPR-like"/>
    <property type="match status" value="1"/>
</dbReference>
<dbReference type="PROSITE" id="PS50005">
    <property type="entry name" value="TPR"/>
    <property type="match status" value="3"/>
</dbReference>
<dbReference type="InterPro" id="IPR011990">
    <property type="entry name" value="TPR-like_helical_dom_sf"/>
</dbReference>
<dbReference type="PANTHER" id="PTHR44186:SF1">
    <property type="entry name" value="BARDET-BIEDL SYNDROME 4 PROTEIN"/>
    <property type="match status" value="1"/>
</dbReference>
<dbReference type="PANTHER" id="PTHR44186">
    <property type="match status" value="1"/>
</dbReference>
<dbReference type="Gene3D" id="1.25.40.10">
    <property type="entry name" value="Tetratricopeptide repeat domain"/>
    <property type="match status" value="2"/>
</dbReference>
<keyword evidence="1" id="KW-0677">Repeat</keyword>
<keyword evidence="6" id="KW-1185">Reference proteome</keyword>
<feature type="region of interest" description="Disordered" evidence="4">
    <location>
        <begin position="315"/>
        <end position="358"/>
    </location>
</feature>
<feature type="compositionally biased region" description="Basic residues" evidence="4">
    <location>
        <begin position="670"/>
        <end position="684"/>
    </location>
</feature>
<dbReference type="Proteomes" id="UP000322530">
    <property type="component" value="Unassembled WGS sequence"/>
</dbReference>
<feature type="repeat" description="TPR" evidence="3">
    <location>
        <begin position="577"/>
        <end position="610"/>
    </location>
</feature>
<name>A0A5A5T9I9_9CHLR</name>
<feature type="repeat" description="TPR" evidence="3">
    <location>
        <begin position="543"/>
        <end position="576"/>
    </location>
</feature>
<dbReference type="AlphaFoldDB" id="A0A5A5T9I9"/>
<accession>A0A5A5T9I9</accession>
<evidence type="ECO:0000256" key="3">
    <source>
        <dbReference type="PROSITE-ProRule" id="PRU00339"/>
    </source>
</evidence>
<organism evidence="5 6">
    <name type="scientific">Dictyobacter arantiisoli</name>
    <dbReference type="NCBI Taxonomy" id="2014874"/>
    <lineage>
        <taxon>Bacteria</taxon>
        <taxon>Bacillati</taxon>
        <taxon>Chloroflexota</taxon>
        <taxon>Ktedonobacteria</taxon>
        <taxon>Ktedonobacterales</taxon>
        <taxon>Dictyobacteraceae</taxon>
        <taxon>Dictyobacter</taxon>
    </lineage>
</organism>
<evidence type="ECO:0000256" key="2">
    <source>
        <dbReference type="ARBA" id="ARBA00022803"/>
    </source>
</evidence>
<feature type="region of interest" description="Disordered" evidence="4">
    <location>
        <begin position="650"/>
        <end position="684"/>
    </location>
</feature>
<dbReference type="SMART" id="SM00028">
    <property type="entry name" value="TPR"/>
    <property type="match status" value="4"/>
</dbReference>
<dbReference type="RefSeq" id="WP_149400670.1">
    <property type="nucleotide sequence ID" value="NZ_BIXY01000012.1"/>
</dbReference>
<dbReference type="EMBL" id="BIXY01000012">
    <property type="protein sequence ID" value="GCF07659.1"/>
    <property type="molecule type" value="Genomic_DNA"/>
</dbReference>
<dbReference type="InterPro" id="IPR019734">
    <property type="entry name" value="TPR_rpt"/>
</dbReference>
<evidence type="ECO:0000256" key="1">
    <source>
        <dbReference type="ARBA" id="ARBA00022737"/>
    </source>
</evidence>
<keyword evidence="2 3" id="KW-0802">TPR repeat</keyword>
<dbReference type="OrthoDB" id="137282at2"/>
<reference evidence="5 6" key="1">
    <citation type="submission" date="2019-01" db="EMBL/GenBank/DDBJ databases">
        <title>Draft genome sequence of Dictyobacter sp. Uno17.</title>
        <authorList>
            <person name="Wang C.M."/>
            <person name="Zheng Y."/>
            <person name="Sakai Y."/>
            <person name="Abe K."/>
            <person name="Yokota A."/>
            <person name="Yabe S."/>
        </authorList>
    </citation>
    <scope>NUCLEOTIDE SEQUENCE [LARGE SCALE GENOMIC DNA]</scope>
    <source>
        <strain evidence="5 6">Uno17</strain>
    </source>
</reference>
<feature type="repeat" description="TPR" evidence="3">
    <location>
        <begin position="611"/>
        <end position="644"/>
    </location>
</feature>
<sequence>MADHESRTHSQDNATSLVQNYHTIAQQLKISKDLAQTNAALEPIQNQPVEEQIAFIKAMGKENTVEAADVVQALHTLSPDKEVRKEARRRLIQLEGKDVYAEWTLPSTLTLTEALERAVDLEVDDSEDPFFASLKSFFEDAETLLKGPAYAAVVSDFLDAWGEGNYTVAATSLASQSSVRNHQSEADWAESREAWASQAQVNNFLLAFVHPAAEDDDANTSSPRIIEAAFSLVIQPGSATLPECPQPTLTFEGTGRSWFLLGFTVAQEGEQWLIQDISNTAAEILTLDDATIVEMIHEIDEQIAKESEEGTAAIIEEEPEIPNVVDADVDEPDDDDEDDDEDDEDEDEDDEDDEDLAGALGQMDTVIRLVTKQLHYYDALFAHDPKLYPEFYKEAFDLAGSIMDIERAALYAQQFVEHVPEERGSALRNLAFSYHALAAEYHNRDDHESEERFLSLVVPTIRQAVAADESVENQILLATILIQNEQDLDEAESYLIKAQRGPLSEDDQVDVLMGLAEIAMQRDDHEAALQHFQHLSHRSPEDEQVWYRIGYLQHRLHHYKEAIEALKHSIELQPLLTEAYTELASLYLVQDDVQQALSIAREGVDVNSDAPDMYATLALVYMSTNDFRSANRALTQAESLDEEDEFVHEVRQRYNAEMKQHRPSGNKPNQKQKQKQKQHKAKKR</sequence>
<dbReference type="Pfam" id="PF13181">
    <property type="entry name" value="TPR_8"/>
    <property type="match status" value="1"/>
</dbReference>
<feature type="compositionally biased region" description="Acidic residues" evidence="4">
    <location>
        <begin position="327"/>
        <end position="356"/>
    </location>
</feature>
<evidence type="ECO:0000256" key="4">
    <source>
        <dbReference type="SAM" id="MobiDB-lite"/>
    </source>
</evidence>
<comment type="caution">
    <text evidence="5">The sequence shown here is derived from an EMBL/GenBank/DDBJ whole genome shotgun (WGS) entry which is preliminary data.</text>
</comment>
<proteinExistence type="predicted"/>
<evidence type="ECO:0000313" key="6">
    <source>
        <dbReference type="Proteomes" id="UP000322530"/>
    </source>
</evidence>
<gene>
    <name evidence="5" type="ORF">KDI_12230</name>
</gene>
<protein>
    <submittedName>
        <fullName evidence="5">Uncharacterized protein</fullName>
    </submittedName>
</protein>